<keyword evidence="8" id="KW-0472">Membrane</keyword>
<dbReference type="GO" id="GO:0006790">
    <property type="term" value="P:sulfur compound metabolic process"/>
    <property type="evidence" value="ECO:0007669"/>
    <property type="project" value="TreeGrafter"/>
</dbReference>
<evidence type="ECO:0000256" key="4">
    <source>
        <dbReference type="ARBA" id="ARBA00022692"/>
    </source>
</evidence>
<dbReference type="InterPro" id="IPR016469">
    <property type="entry name" value="Carbohydrate_sulfotransferase"/>
</dbReference>
<dbReference type="PIRSF" id="PIRSF005883">
    <property type="entry name" value="Carbohydrate_sulfotransferase"/>
    <property type="match status" value="1"/>
</dbReference>
<evidence type="ECO:0000256" key="6">
    <source>
        <dbReference type="ARBA" id="ARBA00022989"/>
    </source>
</evidence>
<dbReference type="InterPro" id="IPR051135">
    <property type="entry name" value="Gal/GlcNAc/GalNAc_ST"/>
</dbReference>
<reference evidence="13" key="1">
    <citation type="submission" date="2025-08" db="UniProtKB">
        <authorList>
            <consortium name="Ensembl"/>
        </authorList>
    </citation>
    <scope>IDENTIFICATION</scope>
</reference>
<evidence type="ECO:0000256" key="5">
    <source>
        <dbReference type="ARBA" id="ARBA00022968"/>
    </source>
</evidence>
<dbReference type="PANTHER" id="PTHR10704">
    <property type="entry name" value="CARBOHYDRATE SULFOTRANSFERASE"/>
    <property type="match status" value="1"/>
</dbReference>
<dbReference type="GO" id="GO:0006044">
    <property type="term" value="P:N-acetylglucosamine metabolic process"/>
    <property type="evidence" value="ECO:0007669"/>
    <property type="project" value="TreeGrafter"/>
</dbReference>
<evidence type="ECO:0000256" key="1">
    <source>
        <dbReference type="ARBA" id="ARBA00004323"/>
    </source>
</evidence>
<organism evidence="13 14">
    <name type="scientific">Fundulus heteroclitus</name>
    <name type="common">Killifish</name>
    <name type="synonym">Mummichog</name>
    <dbReference type="NCBI Taxonomy" id="8078"/>
    <lineage>
        <taxon>Eukaryota</taxon>
        <taxon>Metazoa</taxon>
        <taxon>Chordata</taxon>
        <taxon>Craniata</taxon>
        <taxon>Vertebrata</taxon>
        <taxon>Euteleostomi</taxon>
        <taxon>Actinopterygii</taxon>
        <taxon>Neopterygii</taxon>
        <taxon>Teleostei</taxon>
        <taxon>Neoteleostei</taxon>
        <taxon>Acanthomorphata</taxon>
        <taxon>Ovalentaria</taxon>
        <taxon>Atherinomorphae</taxon>
        <taxon>Cyprinodontiformes</taxon>
        <taxon>Fundulidae</taxon>
        <taxon>Fundulus</taxon>
    </lineage>
</organism>
<evidence type="ECO:0000313" key="14">
    <source>
        <dbReference type="Proteomes" id="UP000265000"/>
    </source>
</evidence>
<name>A0A3Q2TPB3_FUNHE</name>
<keyword evidence="9" id="KW-0325">Glycoprotein</keyword>
<dbReference type="PANTHER" id="PTHR10704:SF4">
    <property type="entry name" value="CARBOHYDRATE SULFOTRANSFERASE 6"/>
    <property type="match status" value="1"/>
</dbReference>
<keyword evidence="3 11" id="KW-0808">Transferase</keyword>
<keyword evidence="6" id="KW-1133">Transmembrane helix</keyword>
<proteinExistence type="inferred from homology"/>
<evidence type="ECO:0000313" key="13">
    <source>
        <dbReference type="Ensembl" id="ENSFHEP00000018445.1"/>
    </source>
</evidence>
<reference evidence="13" key="2">
    <citation type="submission" date="2025-09" db="UniProtKB">
        <authorList>
            <consortium name="Ensembl"/>
        </authorList>
    </citation>
    <scope>IDENTIFICATION</scope>
</reference>
<dbReference type="GO" id="GO:0005975">
    <property type="term" value="P:carbohydrate metabolic process"/>
    <property type="evidence" value="ECO:0007669"/>
    <property type="project" value="InterPro"/>
</dbReference>
<dbReference type="FunFam" id="3.40.50.300:FF:000703">
    <property type="entry name" value="Sulfotransferase"/>
    <property type="match status" value="1"/>
</dbReference>
<keyword evidence="4" id="KW-0812">Transmembrane</keyword>
<dbReference type="STRING" id="8078.ENSFHEP00000018445"/>
<dbReference type="Pfam" id="PF00685">
    <property type="entry name" value="Sulfotransfer_1"/>
    <property type="match status" value="1"/>
</dbReference>
<dbReference type="Proteomes" id="UP000265000">
    <property type="component" value="Unplaced"/>
</dbReference>
<keyword evidence="14" id="KW-1185">Reference proteome</keyword>
<dbReference type="GeneTree" id="ENSGT00940000162986"/>
<evidence type="ECO:0000256" key="10">
    <source>
        <dbReference type="ARBA" id="ARBA00023277"/>
    </source>
</evidence>
<comment type="subcellular location">
    <subcellularLocation>
        <location evidence="1">Golgi apparatus membrane</location>
        <topology evidence="1">Single-pass type II membrane protein</topology>
    </subcellularLocation>
</comment>
<sequence length="407" mass="47205">IILKLACVLWLPPTLNFSNITVMLVLQGAALLMVYNWHYQLSPGGSSPPDRKVHVLLLSSWRSGSSFLGQVFSQHPSVFYLMEPAWHVWSQLRSSNARTLRMAVRDLMRSVYQCDFSVMDSYMPNDRKTSSLFMWYQSRALCSPPVCYLTPFGQITNDDQCFEECAGRSFEKVEKACQIYSHVVLKGTRFFELGSLYPLLQDPNLDLRIVHLVRDPRAVYKSREESALSFKMDNPIVLEHKAVPQAEEQYEVMQEICQSHIRIKEQATQDPPPFLKGRYKLVRYEDVTRNPLREISDIYDFVGLKMTNKMEAWIYNMTHGEGKSNVQNAFQIISRNAVQVSQAWRTILPHNKVKRIQEVCKEAMSMLNYRTVDSEEEQKRLDMDLYMPEDPEEFIWAPAGTQDTENS</sequence>
<keyword evidence="10" id="KW-0119">Carbohydrate metabolism</keyword>
<evidence type="ECO:0000256" key="8">
    <source>
        <dbReference type="ARBA" id="ARBA00023136"/>
    </source>
</evidence>
<feature type="domain" description="Sulfotransferase" evidence="12">
    <location>
        <begin position="54"/>
        <end position="365"/>
    </location>
</feature>
<evidence type="ECO:0000256" key="11">
    <source>
        <dbReference type="RuleBase" id="RU361155"/>
    </source>
</evidence>
<evidence type="ECO:0000256" key="7">
    <source>
        <dbReference type="ARBA" id="ARBA00023034"/>
    </source>
</evidence>
<evidence type="ECO:0000256" key="3">
    <source>
        <dbReference type="ARBA" id="ARBA00022679"/>
    </source>
</evidence>
<dbReference type="GO" id="GO:0000139">
    <property type="term" value="C:Golgi membrane"/>
    <property type="evidence" value="ECO:0007669"/>
    <property type="project" value="UniProtKB-SubCell"/>
</dbReference>
<dbReference type="AlphaFoldDB" id="A0A3Q2TPB3"/>
<keyword evidence="7" id="KW-0333">Golgi apparatus</keyword>
<accession>A0A3Q2TPB3</accession>
<dbReference type="SUPFAM" id="SSF52540">
    <property type="entry name" value="P-loop containing nucleoside triphosphate hydrolases"/>
    <property type="match status" value="1"/>
</dbReference>
<dbReference type="EC" id="2.8.2.-" evidence="11"/>
<dbReference type="InterPro" id="IPR027417">
    <property type="entry name" value="P-loop_NTPase"/>
</dbReference>
<evidence type="ECO:0000256" key="9">
    <source>
        <dbReference type="ARBA" id="ARBA00023180"/>
    </source>
</evidence>
<evidence type="ECO:0000259" key="12">
    <source>
        <dbReference type="Pfam" id="PF00685"/>
    </source>
</evidence>
<dbReference type="GO" id="GO:0001517">
    <property type="term" value="F:N-acetylglucosamine 6-O-sulfotransferase activity"/>
    <property type="evidence" value="ECO:0007669"/>
    <property type="project" value="UniProtKB-ARBA"/>
</dbReference>
<dbReference type="Gene3D" id="3.40.50.300">
    <property type="entry name" value="P-loop containing nucleotide triphosphate hydrolases"/>
    <property type="match status" value="1"/>
</dbReference>
<dbReference type="Ensembl" id="ENSFHET00000034376.1">
    <property type="protein sequence ID" value="ENSFHEP00000018445.1"/>
    <property type="gene ID" value="ENSFHEG00000020313.1"/>
</dbReference>
<protein>
    <recommendedName>
        <fullName evidence="11">Sulfotransferase</fullName>
        <ecNumber evidence="11">2.8.2.-</ecNumber>
    </recommendedName>
</protein>
<dbReference type="InterPro" id="IPR000863">
    <property type="entry name" value="Sulfotransferase_dom"/>
</dbReference>
<evidence type="ECO:0000256" key="2">
    <source>
        <dbReference type="ARBA" id="ARBA00005530"/>
    </source>
</evidence>
<comment type="similarity">
    <text evidence="2">Belongs to the sulfotransferase 1 family. Gal/GlcNAc/GalNAc subfamily.</text>
</comment>
<keyword evidence="5" id="KW-0735">Signal-anchor</keyword>